<dbReference type="EMBL" id="CAKKNE010000002">
    <property type="protein sequence ID" value="CAH0369054.1"/>
    <property type="molecule type" value="Genomic_DNA"/>
</dbReference>
<accession>A0A8J2WVK6</accession>
<dbReference type="Proteomes" id="UP000789595">
    <property type="component" value="Unassembled WGS sequence"/>
</dbReference>
<organism evidence="2 3">
    <name type="scientific">Pelagomonas calceolata</name>
    <dbReference type="NCBI Taxonomy" id="35677"/>
    <lineage>
        <taxon>Eukaryota</taxon>
        <taxon>Sar</taxon>
        <taxon>Stramenopiles</taxon>
        <taxon>Ochrophyta</taxon>
        <taxon>Pelagophyceae</taxon>
        <taxon>Pelagomonadales</taxon>
        <taxon>Pelagomonadaceae</taxon>
        <taxon>Pelagomonas</taxon>
    </lineage>
</organism>
<feature type="non-terminal residue" evidence="2">
    <location>
        <position position="1"/>
    </location>
</feature>
<name>A0A8J2WVK6_9STRA</name>
<reference evidence="2" key="1">
    <citation type="submission" date="2021-11" db="EMBL/GenBank/DDBJ databases">
        <authorList>
            <consortium name="Genoscope - CEA"/>
            <person name="William W."/>
        </authorList>
    </citation>
    <scope>NUCLEOTIDE SEQUENCE</scope>
</reference>
<dbReference type="AlphaFoldDB" id="A0A8J2WVK6"/>
<keyword evidence="3" id="KW-1185">Reference proteome</keyword>
<evidence type="ECO:0000256" key="1">
    <source>
        <dbReference type="SAM" id="MobiDB-lite"/>
    </source>
</evidence>
<protein>
    <submittedName>
        <fullName evidence="2">Uncharacterized protein</fullName>
    </submittedName>
</protein>
<evidence type="ECO:0000313" key="3">
    <source>
        <dbReference type="Proteomes" id="UP000789595"/>
    </source>
</evidence>
<evidence type="ECO:0000313" key="2">
    <source>
        <dbReference type="EMBL" id="CAH0369054.1"/>
    </source>
</evidence>
<proteinExistence type="predicted"/>
<gene>
    <name evidence="2" type="ORF">PECAL_2P21600</name>
</gene>
<sequence>QGQIACSRVFLQYHWLIAAQTHPCSLPQARPTRARASQPPKPKGSPERSSTMRLRRALLCLLLRYYVRADDLDEEDLFDLDGEGDYEDPESYIEYDQALYYDGPDDYYDGIEQFNMEDMADYPGEVSPELLEKIFGENPASGDELDALFEELGLGPEGVLYADDGYGEAFFDDEHPDQHKSTVKLVEPELGDVEEGLYERFGEGEDEL</sequence>
<feature type="region of interest" description="Disordered" evidence="1">
    <location>
        <begin position="27"/>
        <end position="51"/>
    </location>
</feature>
<comment type="caution">
    <text evidence="2">The sequence shown here is derived from an EMBL/GenBank/DDBJ whole genome shotgun (WGS) entry which is preliminary data.</text>
</comment>